<evidence type="ECO:0000256" key="4">
    <source>
        <dbReference type="ARBA" id="ARBA00022746"/>
    </source>
</evidence>
<protein>
    <submittedName>
        <fullName evidence="10">Lycopene cyclase domain-containing protein</fullName>
    </submittedName>
</protein>
<feature type="transmembrane region" description="Helical" evidence="8">
    <location>
        <begin position="39"/>
        <end position="61"/>
    </location>
</feature>
<comment type="subcellular location">
    <subcellularLocation>
        <location evidence="1">Membrane</location>
        <topology evidence="1">Multi-pass membrane protein</topology>
    </subcellularLocation>
</comment>
<evidence type="ECO:0000256" key="3">
    <source>
        <dbReference type="ARBA" id="ARBA00022692"/>
    </source>
</evidence>
<feature type="transmembrane region" description="Helical" evidence="8">
    <location>
        <begin position="81"/>
        <end position="101"/>
    </location>
</feature>
<evidence type="ECO:0000256" key="1">
    <source>
        <dbReference type="ARBA" id="ARBA00004141"/>
    </source>
</evidence>
<evidence type="ECO:0000256" key="8">
    <source>
        <dbReference type="SAM" id="Phobius"/>
    </source>
</evidence>
<gene>
    <name evidence="10" type="ORF">F4553_002797</name>
</gene>
<keyword evidence="6 8" id="KW-0472">Membrane</keyword>
<dbReference type="GO" id="GO:0045436">
    <property type="term" value="F:lycopene beta cyclase activity"/>
    <property type="evidence" value="ECO:0007669"/>
    <property type="project" value="UniProtKB-ARBA"/>
</dbReference>
<keyword evidence="7" id="KW-0413">Isomerase</keyword>
<evidence type="ECO:0000256" key="2">
    <source>
        <dbReference type="ARBA" id="ARBA00004829"/>
    </source>
</evidence>
<dbReference type="Pfam" id="PF18916">
    <property type="entry name" value="Lycopene_cyc"/>
    <property type="match status" value="1"/>
</dbReference>
<sequence length="109" mass="11818">MAHLTYLAVLTGCLACAIWLEPVLGTGVLRQFGRLARTVLPVAIFFVAVDLAAIRAGWWDFDPAQIVGLVLPGGLPIEELLFFLVVPVCAILGFEAVRTVLGRFTAPRR</sequence>
<accession>A0A841BPX6</accession>
<evidence type="ECO:0000256" key="6">
    <source>
        <dbReference type="ARBA" id="ARBA00023136"/>
    </source>
</evidence>
<dbReference type="AlphaFoldDB" id="A0A841BPX6"/>
<comment type="pathway">
    <text evidence="2">Carotenoid biosynthesis.</text>
</comment>
<dbReference type="GO" id="GO:0016020">
    <property type="term" value="C:membrane"/>
    <property type="evidence" value="ECO:0007669"/>
    <property type="project" value="UniProtKB-SubCell"/>
</dbReference>
<evidence type="ECO:0000256" key="7">
    <source>
        <dbReference type="ARBA" id="ARBA00023235"/>
    </source>
</evidence>
<reference evidence="10 11" key="1">
    <citation type="submission" date="2020-08" db="EMBL/GenBank/DDBJ databases">
        <title>Sequencing the genomes of 1000 actinobacteria strains.</title>
        <authorList>
            <person name="Klenk H.-P."/>
        </authorList>
    </citation>
    <scope>NUCLEOTIDE SEQUENCE [LARGE SCALE GENOMIC DNA]</scope>
    <source>
        <strain evidence="10 11">DSM 45362</strain>
    </source>
</reference>
<evidence type="ECO:0000259" key="9">
    <source>
        <dbReference type="Pfam" id="PF18916"/>
    </source>
</evidence>
<dbReference type="EMBL" id="JACHMN010000002">
    <property type="protein sequence ID" value="MBB5869418.1"/>
    <property type="molecule type" value="Genomic_DNA"/>
</dbReference>
<dbReference type="RefSeq" id="WP_184836041.1">
    <property type="nucleotide sequence ID" value="NZ_JACHMN010000002.1"/>
</dbReference>
<keyword evidence="4" id="KW-0125">Carotenoid biosynthesis</keyword>
<organism evidence="10 11">
    <name type="scientific">Allocatelliglobosispora scoriae</name>
    <dbReference type="NCBI Taxonomy" id="643052"/>
    <lineage>
        <taxon>Bacteria</taxon>
        <taxon>Bacillati</taxon>
        <taxon>Actinomycetota</taxon>
        <taxon>Actinomycetes</taxon>
        <taxon>Micromonosporales</taxon>
        <taxon>Micromonosporaceae</taxon>
        <taxon>Allocatelliglobosispora</taxon>
    </lineage>
</organism>
<dbReference type="GO" id="GO:0016117">
    <property type="term" value="P:carotenoid biosynthetic process"/>
    <property type="evidence" value="ECO:0007669"/>
    <property type="project" value="UniProtKB-KW"/>
</dbReference>
<keyword evidence="11" id="KW-1185">Reference proteome</keyword>
<evidence type="ECO:0000313" key="11">
    <source>
        <dbReference type="Proteomes" id="UP000587527"/>
    </source>
</evidence>
<comment type="caution">
    <text evidence="10">The sequence shown here is derived from an EMBL/GenBank/DDBJ whole genome shotgun (WGS) entry which is preliminary data.</text>
</comment>
<keyword evidence="3 8" id="KW-0812">Transmembrane</keyword>
<feature type="transmembrane region" description="Helical" evidence="8">
    <location>
        <begin position="6"/>
        <end position="27"/>
    </location>
</feature>
<dbReference type="InterPro" id="IPR017825">
    <property type="entry name" value="Lycopene_cyclase_dom"/>
</dbReference>
<evidence type="ECO:0000256" key="5">
    <source>
        <dbReference type="ARBA" id="ARBA00022989"/>
    </source>
</evidence>
<evidence type="ECO:0000313" key="10">
    <source>
        <dbReference type="EMBL" id="MBB5869418.1"/>
    </source>
</evidence>
<dbReference type="Proteomes" id="UP000587527">
    <property type="component" value="Unassembled WGS sequence"/>
</dbReference>
<keyword evidence="5 8" id="KW-1133">Transmembrane helix</keyword>
<name>A0A841BPX6_9ACTN</name>
<dbReference type="GO" id="GO:0016872">
    <property type="term" value="F:intramolecular lyase activity"/>
    <property type="evidence" value="ECO:0007669"/>
    <property type="project" value="InterPro"/>
</dbReference>
<dbReference type="NCBIfam" id="TIGR03462">
    <property type="entry name" value="CarR_dom_SF"/>
    <property type="match status" value="1"/>
</dbReference>
<feature type="domain" description="Lycopene cyclase" evidence="9">
    <location>
        <begin position="5"/>
        <end position="95"/>
    </location>
</feature>
<proteinExistence type="predicted"/>